<dbReference type="EnsemblPlants" id="LPERR03G27150.1">
    <property type="protein sequence ID" value="LPERR03G27150.1"/>
    <property type="gene ID" value="LPERR03G27150"/>
</dbReference>
<accession>A0A0D9VYF7</accession>
<reference evidence="1" key="3">
    <citation type="submission" date="2015-04" db="UniProtKB">
        <authorList>
            <consortium name="EnsemblPlants"/>
        </authorList>
    </citation>
    <scope>IDENTIFICATION</scope>
</reference>
<dbReference type="HOGENOM" id="CLU_2375877_0_0_1"/>
<reference evidence="2" key="2">
    <citation type="submission" date="2013-12" db="EMBL/GenBank/DDBJ databases">
        <authorList>
            <person name="Yu Y."/>
            <person name="Lee S."/>
            <person name="de Baynast K."/>
            <person name="Wissotski M."/>
            <person name="Liu L."/>
            <person name="Talag J."/>
            <person name="Goicoechea J."/>
            <person name="Angelova A."/>
            <person name="Jetty R."/>
            <person name="Kudrna D."/>
            <person name="Golser W."/>
            <person name="Rivera L."/>
            <person name="Zhang J."/>
            <person name="Wing R."/>
        </authorList>
    </citation>
    <scope>NUCLEOTIDE SEQUENCE</scope>
</reference>
<protein>
    <submittedName>
        <fullName evidence="1">Uncharacterized protein</fullName>
    </submittedName>
</protein>
<keyword evidence="2" id="KW-1185">Reference proteome</keyword>
<dbReference type="Proteomes" id="UP000032180">
    <property type="component" value="Chromosome 3"/>
</dbReference>
<proteinExistence type="predicted"/>
<evidence type="ECO:0000313" key="2">
    <source>
        <dbReference type="Proteomes" id="UP000032180"/>
    </source>
</evidence>
<organism evidence="1 2">
    <name type="scientific">Leersia perrieri</name>
    <dbReference type="NCBI Taxonomy" id="77586"/>
    <lineage>
        <taxon>Eukaryota</taxon>
        <taxon>Viridiplantae</taxon>
        <taxon>Streptophyta</taxon>
        <taxon>Embryophyta</taxon>
        <taxon>Tracheophyta</taxon>
        <taxon>Spermatophyta</taxon>
        <taxon>Magnoliopsida</taxon>
        <taxon>Liliopsida</taxon>
        <taxon>Poales</taxon>
        <taxon>Poaceae</taxon>
        <taxon>BOP clade</taxon>
        <taxon>Oryzoideae</taxon>
        <taxon>Oryzeae</taxon>
        <taxon>Oryzinae</taxon>
        <taxon>Leersia</taxon>
    </lineage>
</organism>
<dbReference type="AlphaFoldDB" id="A0A0D9VYF7"/>
<sequence length="95" mass="10385">MGDDASPYRNSPFDSLKLLVRIGEDFPHPSSLSIRLDGGLDKDERHDFHSSVLLAGGGLIIISTCLPDGRNSKSYIVYDAAKASLAMIFALPMRY</sequence>
<evidence type="ECO:0000313" key="1">
    <source>
        <dbReference type="EnsemblPlants" id="LPERR03G27150.1"/>
    </source>
</evidence>
<dbReference type="Gramene" id="LPERR03G27150.1">
    <property type="protein sequence ID" value="LPERR03G27150.1"/>
    <property type="gene ID" value="LPERR03G27150"/>
</dbReference>
<name>A0A0D9VYF7_9ORYZ</name>
<reference evidence="1 2" key="1">
    <citation type="submission" date="2012-08" db="EMBL/GenBank/DDBJ databases">
        <title>Oryza genome evolution.</title>
        <authorList>
            <person name="Wing R.A."/>
        </authorList>
    </citation>
    <scope>NUCLEOTIDE SEQUENCE</scope>
</reference>